<evidence type="ECO:0000313" key="1">
    <source>
        <dbReference type="EMBL" id="GHO98666.1"/>
    </source>
</evidence>
<dbReference type="Proteomes" id="UP000597444">
    <property type="component" value="Unassembled WGS sequence"/>
</dbReference>
<organism evidence="1 2">
    <name type="scientific">Reticulibacter mediterranei</name>
    <dbReference type="NCBI Taxonomy" id="2778369"/>
    <lineage>
        <taxon>Bacteria</taxon>
        <taxon>Bacillati</taxon>
        <taxon>Chloroflexota</taxon>
        <taxon>Ktedonobacteria</taxon>
        <taxon>Ktedonobacterales</taxon>
        <taxon>Reticulibacteraceae</taxon>
        <taxon>Reticulibacter</taxon>
    </lineage>
</organism>
<protein>
    <submittedName>
        <fullName evidence="1">Uncharacterized protein</fullName>
    </submittedName>
</protein>
<reference evidence="1" key="1">
    <citation type="submission" date="2020-10" db="EMBL/GenBank/DDBJ databases">
        <title>Taxonomic study of unclassified bacteria belonging to the class Ktedonobacteria.</title>
        <authorList>
            <person name="Yabe S."/>
            <person name="Wang C.M."/>
            <person name="Zheng Y."/>
            <person name="Sakai Y."/>
            <person name="Cavaletti L."/>
            <person name="Monciardini P."/>
            <person name="Donadio S."/>
        </authorList>
    </citation>
    <scope>NUCLEOTIDE SEQUENCE</scope>
    <source>
        <strain evidence="1">ID150040</strain>
    </source>
</reference>
<comment type="caution">
    <text evidence="1">The sequence shown here is derived from an EMBL/GenBank/DDBJ whole genome shotgun (WGS) entry which is preliminary data.</text>
</comment>
<sequence>MSLHALYEEFCTLPVASEEEEPQAIQRTFERLIQTLSSPDVLSLPQELLSLMAFFAELLKRHALTLALCEEEEISAVTFAVRGNRQEQTVQLCILFPSDYLAQVRANPLEQLGEVVCLASQARDCLCQRLDQDVSLARGCVYMAVFLQAMRPLHEQERLIWALSETQQFVLETFPEGLSSALVYPTPPLMILNRLEN</sequence>
<dbReference type="AlphaFoldDB" id="A0A8J3IQ26"/>
<name>A0A8J3IQ26_9CHLR</name>
<dbReference type="EMBL" id="BNJK01000002">
    <property type="protein sequence ID" value="GHO98666.1"/>
    <property type="molecule type" value="Genomic_DNA"/>
</dbReference>
<accession>A0A8J3IQ26</accession>
<proteinExistence type="predicted"/>
<evidence type="ECO:0000313" key="2">
    <source>
        <dbReference type="Proteomes" id="UP000597444"/>
    </source>
</evidence>
<gene>
    <name evidence="1" type="ORF">KSF_087140</name>
</gene>
<keyword evidence="2" id="KW-1185">Reference proteome</keyword>
<dbReference type="RefSeq" id="WP_220209372.1">
    <property type="nucleotide sequence ID" value="NZ_BNJK01000002.1"/>
</dbReference>